<dbReference type="Gene3D" id="3.40.50.12080">
    <property type="match status" value="2"/>
</dbReference>
<dbReference type="EMBL" id="BAABGL010000011">
    <property type="protein sequence ID" value="GAA4390581.1"/>
    <property type="molecule type" value="Genomic_DNA"/>
</dbReference>
<evidence type="ECO:0000313" key="2">
    <source>
        <dbReference type="EMBL" id="GAA4390581.1"/>
    </source>
</evidence>
<gene>
    <name evidence="2" type="ORF">GCM10023167_17230</name>
</gene>
<dbReference type="RefSeq" id="WP_345031433.1">
    <property type="nucleotide sequence ID" value="NZ_BAABGL010000011.1"/>
</dbReference>
<evidence type="ECO:0000259" key="1">
    <source>
        <dbReference type="Pfam" id="PF18588"/>
    </source>
</evidence>
<proteinExistence type="predicted"/>
<protein>
    <recommendedName>
        <fullName evidence="1">Polysaccharide biosynthesis enzyme WcbI domain-containing protein</fullName>
    </recommendedName>
</protein>
<reference evidence="3" key="1">
    <citation type="journal article" date="2019" name="Int. J. Syst. Evol. Microbiol.">
        <title>The Global Catalogue of Microorganisms (GCM) 10K type strain sequencing project: providing services to taxonomists for standard genome sequencing and annotation.</title>
        <authorList>
            <consortium name="The Broad Institute Genomics Platform"/>
            <consortium name="The Broad Institute Genome Sequencing Center for Infectious Disease"/>
            <person name="Wu L."/>
            <person name="Ma J."/>
        </authorList>
    </citation>
    <scope>NUCLEOTIDE SEQUENCE [LARGE SCALE GENOMIC DNA]</scope>
    <source>
        <strain evidence="3">JCM 17808</strain>
    </source>
</reference>
<accession>A0ABP8JGX2</accession>
<name>A0ABP8JGX2_9MICO</name>
<organism evidence="2 3">
    <name type="scientific">Brevibacterium pityocampae</name>
    <dbReference type="NCBI Taxonomy" id="506594"/>
    <lineage>
        <taxon>Bacteria</taxon>
        <taxon>Bacillati</taxon>
        <taxon>Actinomycetota</taxon>
        <taxon>Actinomycetes</taxon>
        <taxon>Micrococcales</taxon>
        <taxon>Brevibacteriaceae</taxon>
        <taxon>Brevibacterium</taxon>
    </lineage>
</organism>
<dbReference type="Proteomes" id="UP001500642">
    <property type="component" value="Unassembled WGS sequence"/>
</dbReference>
<dbReference type="Pfam" id="PF18588">
    <property type="entry name" value="WcbI"/>
    <property type="match status" value="1"/>
</dbReference>
<feature type="domain" description="Polysaccharide biosynthesis enzyme WcbI" evidence="1">
    <location>
        <begin position="29"/>
        <end position="225"/>
    </location>
</feature>
<keyword evidence="3" id="KW-1185">Reference proteome</keyword>
<sequence>MSISGRTRHYADFYSLNAALTRSDDRPFGIVVGNCQAESIRVLLTSTLAIDTIRVPPAFEWTADDIRHVTELLPRLDVLVVQPIRDDYRGLPAGTRQLEAQLARSAVSVRVPALRYAGLHPYQVIARDPVDPSLDPPLVPYHDLRTIVAAAQGLEVPVDHALTEQALRDSEEESLDQLRHREDHHDTIRMSDVLAAHPHWHTINHPDNATLTALAARVCERLGIDSPVGDPGRELLGAVEAPVDPEHARVLDAVLRPDASAGEWRLSGTPPTTLTEAEVARAHLEFYASRPGLVDNALVRHRDRLELLGFRL</sequence>
<comment type="caution">
    <text evidence="2">The sequence shown here is derived from an EMBL/GenBank/DDBJ whole genome shotgun (WGS) entry which is preliminary data.</text>
</comment>
<dbReference type="InterPro" id="IPR041307">
    <property type="entry name" value="WcbI"/>
</dbReference>
<evidence type="ECO:0000313" key="3">
    <source>
        <dbReference type="Proteomes" id="UP001500642"/>
    </source>
</evidence>